<keyword evidence="2" id="KW-1185">Reference proteome</keyword>
<dbReference type="Proteomes" id="UP000749646">
    <property type="component" value="Unassembled WGS sequence"/>
</dbReference>
<accession>A0A9P6JEK4</accession>
<reference evidence="1" key="1">
    <citation type="journal article" date="2020" name="Fungal Divers.">
        <title>Resolving the Mortierellaceae phylogeny through synthesis of multi-gene phylogenetics and phylogenomics.</title>
        <authorList>
            <person name="Vandepol N."/>
            <person name="Liber J."/>
            <person name="Desiro A."/>
            <person name="Na H."/>
            <person name="Kennedy M."/>
            <person name="Barry K."/>
            <person name="Grigoriev I.V."/>
            <person name="Miller A.N."/>
            <person name="O'Donnell K."/>
            <person name="Stajich J.E."/>
            <person name="Bonito G."/>
        </authorList>
    </citation>
    <scope>NUCLEOTIDE SEQUENCE</scope>
    <source>
        <strain evidence="1">MES-2147</strain>
    </source>
</reference>
<sequence>MVGSTMEELSDREGQRLIEAYNDVIVSCSEAQKETRSFLAENIKGLAAGLSAITLNEFTKDHRQREQSTAKVSKVLEDQKQALARLAVIQRRVQAIAGKTYELYEDPVPRLFVLLPQGSEPLDRTKPSKNA</sequence>
<dbReference type="AlphaFoldDB" id="A0A9P6JEK4"/>
<feature type="non-terminal residue" evidence="1">
    <location>
        <position position="131"/>
    </location>
</feature>
<gene>
    <name evidence="1" type="ORF">BGZ65_012683</name>
</gene>
<protein>
    <submittedName>
        <fullName evidence="1">Uncharacterized protein</fullName>
    </submittedName>
</protein>
<organism evidence="1 2">
    <name type="scientific">Modicella reniformis</name>
    <dbReference type="NCBI Taxonomy" id="1440133"/>
    <lineage>
        <taxon>Eukaryota</taxon>
        <taxon>Fungi</taxon>
        <taxon>Fungi incertae sedis</taxon>
        <taxon>Mucoromycota</taxon>
        <taxon>Mortierellomycotina</taxon>
        <taxon>Mortierellomycetes</taxon>
        <taxon>Mortierellales</taxon>
        <taxon>Mortierellaceae</taxon>
        <taxon>Modicella</taxon>
    </lineage>
</organism>
<evidence type="ECO:0000313" key="1">
    <source>
        <dbReference type="EMBL" id="KAF9968431.1"/>
    </source>
</evidence>
<evidence type="ECO:0000313" key="2">
    <source>
        <dbReference type="Proteomes" id="UP000749646"/>
    </source>
</evidence>
<name>A0A9P6JEK4_9FUNG</name>
<dbReference type="EMBL" id="JAAAHW010005478">
    <property type="protein sequence ID" value="KAF9968431.1"/>
    <property type="molecule type" value="Genomic_DNA"/>
</dbReference>
<proteinExistence type="predicted"/>
<comment type="caution">
    <text evidence="1">The sequence shown here is derived from an EMBL/GenBank/DDBJ whole genome shotgun (WGS) entry which is preliminary data.</text>
</comment>